<dbReference type="Proteomes" id="UP000492821">
    <property type="component" value="Unassembled WGS sequence"/>
</dbReference>
<dbReference type="WBParaSite" id="Pan_g22066.t1">
    <property type="protein sequence ID" value="Pan_g22066.t1"/>
    <property type="gene ID" value="Pan_g22066"/>
</dbReference>
<proteinExistence type="predicted"/>
<dbReference type="AlphaFoldDB" id="A0A7E4ZWM1"/>
<sequence>MRVSSTLYRNLNKIHWDRRAWQIGYRGPPLPQQKATGRPHRPIHRGSVELLRSNLAREYNVMRHLANPYLNEEAEAPYVQQFGNVKEVVEKEIELKKQTRMPGDVKQVTNNTVPKLYGNYGNLLHKHRTVEDSLFQLVRRERWD</sequence>
<accession>A0A7E4ZWM1</accession>
<evidence type="ECO:0000313" key="2">
    <source>
        <dbReference type="WBParaSite" id="Pan_g22066.t1"/>
    </source>
</evidence>
<protein>
    <submittedName>
        <fullName evidence="2">Uncharacterized protein</fullName>
    </submittedName>
</protein>
<keyword evidence="1" id="KW-1185">Reference proteome</keyword>
<reference evidence="1" key="1">
    <citation type="journal article" date="2013" name="Genetics">
        <title>The draft genome and transcriptome of Panagrellus redivivus are shaped by the harsh demands of a free-living lifestyle.</title>
        <authorList>
            <person name="Srinivasan J."/>
            <person name="Dillman A.R."/>
            <person name="Macchietto M.G."/>
            <person name="Heikkinen L."/>
            <person name="Lakso M."/>
            <person name="Fracchia K.M."/>
            <person name="Antoshechkin I."/>
            <person name="Mortazavi A."/>
            <person name="Wong G."/>
            <person name="Sternberg P.W."/>
        </authorList>
    </citation>
    <scope>NUCLEOTIDE SEQUENCE [LARGE SCALE GENOMIC DNA]</scope>
    <source>
        <strain evidence="1">MT8872</strain>
    </source>
</reference>
<reference evidence="2" key="2">
    <citation type="submission" date="2020-10" db="UniProtKB">
        <authorList>
            <consortium name="WormBaseParasite"/>
        </authorList>
    </citation>
    <scope>IDENTIFICATION</scope>
</reference>
<name>A0A7E4ZWM1_PANRE</name>
<evidence type="ECO:0000313" key="1">
    <source>
        <dbReference type="Proteomes" id="UP000492821"/>
    </source>
</evidence>
<organism evidence="1 2">
    <name type="scientific">Panagrellus redivivus</name>
    <name type="common">Microworm</name>
    <dbReference type="NCBI Taxonomy" id="6233"/>
    <lineage>
        <taxon>Eukaryota</taxon>
        <taxon>Metazoa</taxon>
        <taxon>Ecdysozoa</taxon>
        <taxon>Nematoda</taxon>
        <taxon>Chromadorea</taxon>
        <taxon>Rhabditida</taxon>
        <taxon>Tylenchina</taxon>
        <taxon>Panagrolaimomorpha</taxon>
        <taxon>Panagrolaimoidea</taxon>
        <taxon>Panagrolaimidae</taxon>
        <taxon>Panagrellus</taxon>
    </lineage>
</organism>